<dbReference type="InterPro" id="IPR008253">
    <property type="entry name" value="Marvel"/>
</dbReference>
<organism evidence="8">
    <name type="scientific">Blastobotrys adeninivorans</name>
    <name type="common">Yeast</name>
    <name type="synonym">Arxula adeninivorans</name>
    <dbReference type="NCBI Taxonomy" id="409370"/>
    <lineage>
        <taxon>Eukaryota</taxon>
        <taxon>Fungi</taxon>
        <taxon>Dikarya</taxon>
        <taxon>Ascomycota</taxon>
        <taxon>Saccharomycotina</taxon>
        <taxon>Dipodascomycetes</taxon>
        <taxon>Dipodascales</taxon>
        <taxon>Trichomonascaceae</taxon>
        <taxon>Blastobotrys</taxon>
    </lineage>
</organism>
<feature type="transmembrane region" description="Helical" evidence="6">
    <location>
        <begin position="44"/>
        <end position="68"/>
    </location>
</feature>
<dbReference type="GO" id="GO:0016020">
    <property type="term" value="C:membrane"/>
    <property type="evidence" value="ECO:0007669"/>
    <property type="project" value="UniProtKB-SubCell"/>
</dbReference>
<keyword evidence="4 6" id="KW-0472">Membrane</keyword>
<feature type="domain" description="MARVEL" evidence="7">
    <location>
        <begin position="10"/>
        <end position="147"/>
    </location>
</feature>
<evidence type="ECO:0000256" key="6">
    <source>
        <dbReference type="SAM" id="Phobius"/>
    </source>
</evidence>
<keyword evidence="3 6" id="KW-1133">Transmembrane helix</keyword>
<keyword evidence="2 6" id="KW-0812">Transmembrane</keyword>
<name>A0A060T4W0_BLAAD</name>
<dbReference type="PANTHER" id="PTHR37451:SF1">
    <property type="entry name" value="MARVEL DOMAIN-CONTAINING PROTEIN"/>
    <property type="match status" value="1"/>
</dbReference>
<reference evidence="8" key="1">
    <citation type="submission" date="2014-02" db="EMBL/GenBank/DDBJ databases">
        <authorList>
            <person name="Genoscope - CEA"/>
        </authorList>
    </citation>
    <scope>NUCLEOTIDE SEQUENCE</scope>
    <source>
        <strain evidence="8">LS3</strain>
    </source>
</reference>
<sequence>MALSLNLVRLLRTLQLVFSCAAIAISLLVFYSEGQYEVYFEMDWYALIAAVFSAALGIYLMVVVCTPLRDERNRYAMLISDCLLVLVWLAGFIGLAVVHGPDSCDASSLRKKYSRVYKVEPGNFCQMSRVNIAFFAITWALFMITCVSLLRDVFYLRQAPGDSQLHPHGSQDDNLESGADPTLHKESIQLSVTPTTSG</sequence>
<dbReference type="Pfam" id="PF01284">
    <property type="entry name" value="MARVEL"/>
    <property type="match status" value="1"/>
</dbReference>
<protein>
    <submittedName>
        <fullName evidence="8">ARAD1B03080p</fullName>
    </submittedName>
</protein>
<proteinExistence type="predicted"/>
<feature type="transmembrane region" description="Helical" evidence="6">
    <location>
        <begin position="75"/>
        <end position="98"/>
    </location>
</feature>
<evidence type="ECO:0000256" key="2">
    <source>
        <dbReference type="ARBA" id="ARBA00022692"/>
    </source>
</evidence>
<dbReference type="EMBL" id="HG937692">
    <property type="protein sequence ID" value="CDP36003.1"/>
    <property type="molecule type" value="Genomic_DNA"/>
</dbReference>
<feature type="transmembrane region" description="Helical" evidence="6">
    <location>
        <begin position="12"/>
        <end position="32"/>
    </location>
</feature>
<comment type="subcellular location">
    <subcellularLocation>
        <location evidence="1">Membrane</location>
        <topology evidence="1">Multi-pass membrane protein</topology>
    </subcellularLocation>
</comment>
<accession>A0A060T4W0</accession>
<gene>
    <name evidence="8" type="ORF">GNLVRS02_ARAD1B03080g</name>
</gene>
<evidence type="ECO:0000256" key="1">
    <source>
        <dbReference type="ARBA" id="ARBA00004141"/>
    </source>
</evidence>
<reference evidence="8" key="2">
    <citation type="submission" date="2014-06" db="EMBL/GenBank/DDBJ databases">
        <title>The complete genome of Blastobotrys (Arxula) adeninivorans LS3 - a yeast of biotechnological interest.</title>
        <authorList>
            <person name="Kunze G."/>
            <person name="Gaillardin C."/>
            <person name="Czernicka M."/>
            <person name="Durrens P."/>
            <person name="Martin T."/>
            <person name="Boer E."/>
            <person name="Gabaldon T."/>
            <person name="Cruz J."/>
            <person name="Talla E."/>
            <person name="Marck C."/>
            <person name="Goffeau A."/>
            <person name="Barbe V."/>
            <person name="Baret P."/>
            <person name="Baronian K."/>
            <person name="Beier S."/>
            <person name="Bleykasten C."/>
            <person name="Bode R."/>
            <person name="Casaregola S."/>
            <person name="Despons L."/>
            <person name="Fairhead C."/>
            <person name="Giersberg M."/>
            <person name="Gierski P."/>
            <person name="Hahnel U."/>
            <person name="Hartmann A."/>
            <person name="Jankowska D."/>
            <person name="Jubin C."/>
            <person name="Jung P."/>
            <person name="Lafontaine I."/>
            <person name="Leh-Louis V."/>
            <person name="Lemaire M."/>
            <person name="Marcet-Houben M."/>
            <person name="Mascher M."/>
            <person name="Morel G."/>
            <person name="Richard G.-F."/>
            <person name="Riechen J."/>
            <person name="Sacerdot C."/>
            <person name="Sarkar A."/>
            <person name="Savel G."/>
            <person name="Schacherer J."/>
            <person name="Sherman D."/>
            <person name="Straub M.-L."/>
            <person name="Stein N."/>
            <person name="Thierry A."/>
            <person name="Trautwein-Schult A."/>
            <person name="Westhof E."/>
            <person name="Worch S."/>
            <person name="Dujon B."/>
            <person name="Souciet J.-L."/>
            <person name="Wincker P."/>
            <person name="Scholz U."/>
            <person name="Neuveglise N."/>
        </authorList>
    </citation>
    <scope>NUCLEOTIDE SEQUENCE</scope>
    <source>
        <strain evidence="8">LS3</strain>
    </source>
</reference>
<dbReference type="PANTHER" id="PTHR37451">
    <property type="entry name" value="MARVEL DOMAIN"/>
    <property type="match status" value="1"/>
</dbReference>
<feature type="region of interest" description="Disordered" evidence="5">
    <location>
        <begin position="164"/>
        <end position="198"/>
    </location>
</feature>
<evidence type="ECO:0000256" key="5">
    <source>
        <dbReference type="SAM" id="MobiDB-lite"/>
    </source>
</evidence>
<evidence type="ECO:0000256" key="3">
    <source>
        <dbReference type="ARBA" id="ARBA00022989"/>
    </source>
</evidence>
<dbReference type="PhylomeDB" id="A0A060T4W0"/>
<feature type="compositionally biased region" description="Polar residues" evidence="5">
    <location>
        <begin position="188"/>
        <end position="198"/>
    </location>
</feature>
<evidence type="ECO:0000313" key="8">
    <source>
        <dbReference type="EMBL" id="CDP36003.1"/>
    </source>
</evidence>
<dbReference type="AlphaFoldDB" id="A0A060T4W0"/>
<evidence type="ECO:0000259" key="7">
    <source>
        <dbReference type="Pfam" id="PF01284"/>
    </source>
</evidence>
<evidence type="ECO:0000256" key="4">
    <source>
        <dbReference type="ARBA" id="ARBA00023136"/>
    </source>
</evidence>
<feature type="transmembrane region" description="Helical" evidence="6">
    <location>
        <begin position="132"/>
        <end position="150"/>
    </location>
</feature>